<dbReference type="RefSeq" id="XP_004335262.1">
    <property type="nucleotide sequence ID" value="XM_004335214.1"/>
</dbReference>
<organism evidence="9 10">
    <name type="scientific">Acanthamoeba castellanii (strain ATCC 30010 / Neff)</name>
    <dbReference type="NCBI Taxonomy" id="1257118"/>
    <lineage>
        <taxon>Eukaryota</taxon>
        <taxon>Amoebozoa</taxon>
        <taxon>Discosea</taxon>
        <taxon>Longamoebia</taxon>
        <taxon>Centramoebida</taxon>
        <taxon>Acanthamoebidae</taxon>
        <taxon>Acanthamoeba</taxon>
    </lineage>
</organism>
<dbReference type="GO" id="GO:0000781">
    <property type="term" value="C:chromosome, telomeric region"/>
    <property type="evidence" value="ECO:0007669"/>
    <property type="project" value="UniProtKB-SubCell"/>
</dbReference>
<feature type="region of interest" description="Disordered" evidence="7">
    <location>
        <begin position="1096"/>
        <end position="1256"/>
    </location>
</feature>
<dbReference type="EMBL" id="KB008095">
    <property type="protein sequence ID" value="ELR13249.1"/>
    <property type="molecule type" value="Genomic_DNA"/>
</dbReference>
<evidence type="ECO:0000313" key="9">
    <source>
        <dbReference type="EMBL" id="ELR13249.1"/>
    </source>
</evidence>
<evidence type="ECO:0000256" key="2">
    <source>
        <dbReference type="ARBA" id="ARBA00004574"/>
    </source>
</evidence>
<feature type="domain" description="Telomere-associated protein Rif1 N-terminal" evidence="8">
    <location>
        <begin position="10"/>
        <end position="339"/>
    </location>
</feature>
<evidence type="ECO:0000256" key="6">
    <source>
        <dbReference type="ARBA" id="ARBA00023306"/>
    </source>
</evidence>
<dbReference type="PANTHER" id="PTHR22928:SF3">
    <property type="entry name" value="TELOMERE-ASSOCIATED PROTEIN RIF1"/>
    <property type="match status" value="1"/>
</dbReference>
<feature type="compositionally biased region" description="Low complexity" evidence="7">
    <location>
        <begin position="981"/>
        <end position="990"/>
    </location>
</feature>
<feature type="compositionally biased region" description="Basic and acidic residues" evidence="7">
    <location>
        <begin position="1035"/>
        <end position="1044"/>
    </location>
</feature>
<dbReference type="VEuPathDB" id="AmoebaDB:ACA1_147380"/>
<dbReference type="Gene3D" id="1.25.10.10">
    <property type="entry name" value="Leucine-rich Repeat Variant"/>
    <property type="match status" value="1"/>
</dbReference>
<feature type="compositionally biased region" description="Basic and acidic residues" evidence="7">
    <location>
        <begin position="1188"/>
        <end position="1199"/>
    </location>
</feature>
<proteinExistence type="predicted"/>
<comment type="subcellular location">
    <subcellularLocation>
        <location evidence="2">Chromosome</location>
        <location evidence="2">Telomere</location>
    </subcellularLocation>
    <subcellularLocation>
        <location evidence="1">Nucleus</location>
    </subcellularLocation>
</comment>
<dbReference type="GO" id="GO:0005634">
    <property type="term" value="C:nucleus"/>
    <property type="evidence" value="ECO:0007669"/>
    <property type="project" value="UniProtKB-SubCell"/>
</dbReference>
<feature type="compositionally biased region" description="Low complexity" evidence="7">
    <location>
        <begin position="1102"/>
        <end position="1119"/>
    </location>
</feature>
<dbReference type="GO" id="GO:0000723">
    <property type="term" value="P:telomere maintenance"/>
    <property type="evidence" value="ECO:0007669"/>
    <property type="project" value="TreeGrafter"/>
</dbReference>
<feature type="region of interest" description="Disordered" evidence="7">
    <location>
        <begin position="981"/>
        <end position="1044"/>
    </location>
</feature>
<feature type="compositionally biased region" description="Basic and acidic residues" evidence="7">
    <location>
        <begin position="1120"/>
        <end position="1179"/>
    </location>
</feature>
<protein>
    <recommendedName>
        <fullName evidence="8">Telomere-associated protein Rif1 N-terminal domain-containing protein</fullName>
    </recommendedName>
</protein>
<sequence>MGSVLKVMKAGKATKNTLAAFESLNALLKASDSGAAAQIKPHAHELVDIYVALISRHAETKKMAEIALRSLGYFTYNSVAVSQLNEAQSERILTVVLDVITTSEVKQLRHAVAKRVKDIIVAVTGLIDTVNARFASSSTIEYEAIAAFGKLLAQIPDLMVKQAEAWLPAVYTRLFHENPAVREKAEAVVNIALPLLVKSGIAPAISSKLVGDLTGGMLERFNLFLDEESTIQGKDKPCLAIRVWGYLVILLQKELWSSGLIKAFLQIPSTTFNHADPNVRIVTWNGWKSLMDNCMHDMQHLLRPKSKRTDLLMKPFLSSVEREQSVEVKKALVQSWMHLVSGFGSSVPTVFSRVFFPFLELVAKVPETELAEEVFQFVGKLVALPDASDSSAEPRPLPLEADWVVDDFALFVLQILPGCISRTSRVIAVESQVVHFLSDLLASGTALSGDKDAPPLPLGYASTVLTRFLRAFSAVAANKSPHTSFKLALSPHYALSDSSSPSAHASTSTILGVLLRGLFSNPNAIKDQKQFGDTLQLLLSVTPAKKADQVNPNTSLLTALYVLQSLLESSVSRKTNQKVLMLGWLSVARSLEERMDETNCAADTPFPFALPNKHDHRTVYYTALLFPLRAALQGDGQSSWTVLVDGTVGDIKKTWNSFYSTFFRINALKDEAEGCVDHLCHLIMEILRPGIRWNNGVGKIIEATHTMVEVAGPTHAFIASCSRPRGATKNRSKPSDPSTLVGLLLRLFNAMSVYPETLARQEEYEHEWMKDKDQATKQLIMNEWQLSLSYLADTITALYSKARGRAEVLCLVSTFGEGIAKWLKDSPVPPDSSVVLSRSAATNMRKELDKLFDVVAKAVTTNHKPPYDDAESLKLLAPLLTEALVTKRKVLKNAAIQFWNTTFGTAPSLTVVPEGLIAVLAKLQDKVPIKLPPGWNGDTDVTPSMSSADMASLVFADDDTTHVPTQVFPGFDAPHKFHKPTAPAAVAAPQPESPRRLAKRKRSVAPAPVESQQDEMENDRKYVDTVNRGGALKKPKNDKDELLTDHQREVLERQRKEVKAVAFYNGLDQSSQDGANFNLFAAGSLFTSPADDDDGAPVSVGASSNNNKSSTTTTTSTSKAKAEQAARKAKAEAEAEDAAKLQREKELREKRERLEKERREVEELEQRERERSNSKETVRLRRRASLNWRKEQIERQEKEEKEEDDAPAAKRQKQQNDDNDDVKTKKHNKKEKEEKEEEEAMMVIEGHDDDGRRRRQPELRQMLEALCGSGETDGFEAQMKDGAAELLAGFDVRQLFAVQDKLTRLLSATTQQLRTKLSN</sequence>
<dbReference type="InterPro" id="IPR016024">
    <property type="entry name" value="ARM-type_fold"/>
</dbReference>
<dbReference type="InterPro" id="IPR011989">
    <property type="entry name" value="ARM-like"/>
</dbReference>
<evidence type="ECO:0000256" key="4">
    <source>
        <dbReference type="ARBA" id="ARBA00022895"/>
    </source>
</evidence>
<dbReference type="Proteomes" id="UP000011083">
    <property type="component" value="Unassembled WGS sequence"/>
</dbReference>
<dbReference type="SUPFAM" id="SSF48371">
    <property type="entry name" value="ARM repeat"/>
    <property type="match status" value="1"/>
</dbReference>
<feature type="compositionally biased region" description="Basic and acidic residues" evidence="7">
    <location>
        <begin position="1245"/>
        <end position="1256"/>
    </location>
</feature>
<dbReference type="STRING" id="1257118.L8GK85"/>
<reference evidence="9 10" key="1">
    <citation type="journal article" date="2013" name="Genome Biol.">
        <title>Genome of Acanthamoeba castellanii highlights extensive lateral gene transfer and early evolution of tyrosine kinase signaling.</title>
        <authorList>
            <person name="Clarke M."/>
            <person name="Lohan A.J."/>
            <person name="Liu B."/>
            <person name="Lagkouvardos I."/>
            <person name="Roy S."/>
            <person name="Zafar N."/>
            <person name="Bertelli C."/>
            <person name="Schilde C."/>
            <person name="Kianianmomeni A."/>
            <person name="Burglin T.R."/>
            <person name="Frech C."/>
            <person name="Turcotte B."/>
            <person name="Kopec K.O."/>
            <person name="Synnott J.M."/>
            <person name="Choo C."/>
            <person name="Paponov I."/>
            <person name="Finkler A."/>
            <person name="Soon Heng Tan C."/>
            <person name="Hutchins A.P."/>
            <person name="Weinmeier T."/>
            <person name="Rattei T."/>
            <person name="Chu J.S."/>
            <person name="Gimenez G."/>
            <person name="Irimia M."/>
            <person name="Rigden D.J."/>
            <person name="Fitzpatrick D.A."/>
            <person name="Lorenzo-Morales J."/>
            <person name="Bateman A."/>
            <person name="Chiu C.H."/>
            <person name="Tang P."/>
            <person name="Hegemann P."/>
            <person name="Fromm H."/>
            <person name="Raoult D."/>
            <person name="Greub G."/>
            <person name="Miranda-Saavedra D."/>
            <person name="Chen N."/>
            <person name="Nash P."/>
            <person name="Ginger M.L."/>
            <person name="Horn M."/>
            <person name="Schaap P."/>
            <person name="Caler L."/>
            <person name="Loftus B."/>
        </authorList>
    </citation>
    <scope>NUCLEOTIDE SEQUENCE [LARGE SCALE GENOMIC DNA]</scope>
    <source>
        <strain evidence="9 10">Neff</strain>
    </source>
</reference>
<dbReference type="GeneID" id="14913799"/>
<evidence type="ECO:0000313" key="10">
    <source>
        <dbReference type="Proteomes" id="UP000011083"/>
    </source>
</evidence>
<accession>L8GK85</accession>
<keyword evidence="10" id="KW-1185">Reference proteome</keyword>
<dbReference type="Pfam" id="PF12231">
    <property type="entry name" value="Rif1_N"/>
    <property type="match status" value="1"/>
</dbReference>
<name>L8GK85_ACACF</name>
<dbReference type="InterPro" id="IPR022031">
    <property type="entry name" value="Rif1_N"/>
</dbReference>
<evidence type="ECO:0000256" key="3">
    <source>
        <dbReference type="ARBA" id="ARBA00022454"/>
    </source>
</evidence>
<keyword evidence="4" id="KW-0779">Telomere</keyword>
<evidence type="ECO:0000256" key="7">
    <source>
        <dbReference type="SAM" id="MobiDB-lite"/>
    </source>
</evidence>
<dbReference type="OrthoDB" id="5399929at2759"/>
<keyword evidence="6" id="KW-0131">Cell cycle</keyword>
<evidence type="ECO:0000256" key="1">
    <source>
        <dbReference type="ARBA" id="ARBA00004123"/>
    </source>
</evidence>
<evidence type="ECO:0000256" key="5">
    <source>
        <dbReference type="ARBA" id="ARBA00023242"/>
    </source>
</evidence>
<dbReference type="PANTHER" id="PTHR22928">
    <property type="entry name" value="TELOMERE-ASSOCIATED PROTEIN RIF1"/>
    <property type="match status" value="1"/>
</dbReference>
<gene>
    <name evidence="9" type="ORF">ACA1_147380</name>
</gene>
<keyword evidence="5" id="KW-0539">Nucleus</keyword>
<evidence type="ECO:0000259" key="8">
    <source>
        <dbReference type="Pfam" id="PF12231"/>
    </source>
</evidence>
<keyword evidence="3" id="KW-0158">Chromosome</keyword>
<dbReference type="KEGG" id="acan:ACA1_147380"/>